<organism evidence="2 3">
    <name type="scientific">Roridomyces roridus</name>
    <dbReference type="NCBI Taxonomy" id="1738132"/>
    <lineage>
        <taxon>Eukaryota</taxon>
        <taxon>Fungi</taxon>
        <taxon>Dikarya</taxon>
        <taxon>Basidiomycota</taxon>
        <taxon>Agaricomycotina</taxon>
        <taxon>Agaricomycetes</taxon>
        <taxon>Agaricomycetidae</taxon>
        <taxon>Agaricales</taxon>
        <taxon>Marasmiineae</taxon>
        <taxon>Mycenaceae</taxon>
        <taxon>Roridomyces</taxon>
    </lineage>
</organism>
<gene>
    <name evidence="2" type="ORF">FB45DRAFT_917302</name>
</gene>
<sequence>MVWDLEPWKLHSSQGDIGTTSSLDSNTAVYDPFDGSFLGSTLAPDRNVQPEEEGNSDPVTVKNEELWSHLSGILDLQNQISRMHMEMEEIGMTGDSRPKGKGRSRAASVSHIVIEDMEGDGGIGLTRDEEAEKNKAREEQFSKLANQFRGKKEAINGIMAKLDTLSRAVTEFHTLQAPRIDFPSSPQNSVPDASPTSHSDIRSRELPSVLVVKGGTPRAPLVESPLSVLPP</sequence>
<dbReference type="EMBL" id="JARKIF010000009">
    <property type="protein sequence ID" value="KAJ7631050.1"/>
    <property type="molecule type" value="Genomic_DNA"/>
</dbReference>
<name>A0AAD7BUX2_9AGAR</name>
<keyword evidence="3" id="KW-1185">Reference proteome</keyword>
<reference evidence="2" key="1">
    <citation type="submission" date="2023-03" db="EMBL/GenBank/DDBJ databases">
        <title>Massive genome expansion in bonnet fungi (Mycena s.s.) driven by repeated elements and novel gene families across ecological guilds.</title>
        <authorList>
            <consortium name="Lawrence Berkeley National Laboratory"/>
            <person name="Harder C.B."/>
            <person name="Miyauchi S."/>
            <person name="Viragh M."/>
            <person name="Kuo A."/>
            <person name="Thoen E."/>
            <person name="Andreopoulos B."/>
            <person name="Lu D."/>
            <person name="Skrede I."/>
            <person name="Drula E."/>
            <person name="Henrissat B."/>
            <person name="Morin E."/>
            <person name="Kohler A."/>
            <person name="Barry K."/>
            <person name="LaButti K."/>
            <person name="Morin E."/>
            <person name="Salamov A."/>
            <person name="Lipzen A."/>
            <person name="Mereny Z."/>
            <person name="Hegedus B."/>
            <person name="Baldrian P."/>
            <person name="Stursova M."/>
            <person name="Weitz H."/>
            <person name="Taylor A."/>
            <person name="Grigoriev I.V."/>
            <person name="Nagy L.G."/>
            <person name="Martin F."/>
            <person name="Kauserud H."/>
        </authorList>
    </citation>
    <scope>NUCLEOTIDE SEQUENCE</scope>
    <source>
        <strain evidence="2">9284</strain>
    </source>
</reference>
<evidence type="ECO:0000256" key="1">
    <source>
        <dbReference type="SAM" id="MobiDB-lite"/>
    </source>
</evidence>
<feature type="region of interest" description="Disordered" evidence="1">
    <location>
        <begin position="179"/>
        <end position="208"/>
    </location>
</feature>
<dbReference type="AlphaFoldDB" id="A0AAD7BUX2"/>
<evidence type="ECO:0000313" key="3">
    <source>
        <dbReference type="Proteomes" id="UP001221142"/>
    </source>
</evidence>
<dbReference type="Proteomes" id="UP001221142">
    <property type="component" value="Unassembled WGS sequence"/>
</dbReference>
<feature type="compositionally biased region" description="Polar residues" evidence="1">
    <location>
        <begin position="184"/>
        <end position="198"/>
    </location>
</feature>
<comment type="caution">
    <text evidence="2">The sequence shown here is derived from an EMBL/GenBank/DDBJ whole genome shotgun (WGS) entry which is preliminary data.</text>
</comment>
<accession>A0AAD7BUX2</accession>
<evidence type="ECO:0000313" key="2">
    <source>
        <dbReference type="EMBL" id="KAJ7631050.1"/>
    </source>
</evidence>
<proteinExistence type="predicted"/>
<protein>
    <submittedName>
        <fullName evidence="2">Uncharacterized protein</fullName>
    </submittedName>
</protein>